<evidence type="ECO:0000256" key="3">
    <source>
        <dbReference type="ARBA" id="ARBA00022691"/>
    </source>
</evidence>
<dbReference type="Gene3D" id="3.40.50.150">
    <property type="entry name" value="Vaccinia Virus protein VP39"/>
    <property type="match status" value="1"/>
</dbReference>
<evidence type="ECO:0000256" key="2">
    <source>
        <dbReference type="ARBA" id="ARBA00022679"/>
    </source>
</evidence>
<organism evidence="5 6">
    <name type="scientific">Polymorphobacter multimanifer</name>
    <dbReference type="NCBI Taxonomy" id="1070431"/>
    <lineage>
        <taxon>Bacteria</taxon>
        <taxon>Pseudomonadati</taxon>
        <taxon>Pseudomonadota</taxon>
        <taxon>Alphaproteobacteria</taxon>
        <taxon>Sphingomonadales</taxon>
        <taxon>Sphingosinicellaceae</taxon>
        <taxon>Polymorphobacter</taxon>
    </lineage>
</organism>
<keyword evidence="2 5" id="KW-0808">Transferase</keyword>
<protein>
    <submittedName>
        <fullName evidence="5">SAM-dependent methyltransferase</fullName>
    </submittedName>
</protein>
<proteinExistence type="predicted"/>
<accession>A0A841L0Q9</accession>
<evidence type="ECO:0000313" key="5">
    <source>
        <dbReference type="EMBL" id="MBB6225990.1"/>
    </source>
</evidence>
<dbReference type="Proteomes" id="UP000538147">
    <property type="component" value="Unassembled WGS sequence"/>
</dbReference>
<dbReference type="InterPro" id="IPR029063">
    <property type="entry name" value="SAM-dependent_MTases_sf"/>
</dbReference>
<dbReference type="PANTHER" id="PTHR43464">
    <property type="entry name" value="METHYLTRANSFERASE"/>
    <property type="match status" value="1"/>
</dbReference>
<comment type="caution">
    <text evidence="5">The sequence shown here is derived from an EMBL/GenBank/DDBJ whole genome shotgun (WGS) entry which is preliminary data.</text>
</comment>
<reference evidence="5 6" key="1">
    <citation type="submission" date="2020-08" db="EMBL/GenBank/DDBJ databases">
        <title>Genomic Encyclopedia of Type Strains, Phase IV (KMG-IV): sequencing the most valuable type-strain genomes for metagenomic binning, comparative biology and taxonomic classification.</title>
        <authorList>
            <person name="Goeker M."/>
        </authorList>
    </citation>
    <scope>NUCLEOTIDE SEQUENCE [LARGE SCALE GENOMIC DNA]</scope>
    <source>
        <strain evidence="5 6">DSM 102189</strain>
    </source>
</reference>
<dbReference type="AlphaFoldDB" id="A0A841L0Q9"/>
<dbReference type="SUPFAM" id="SSF53335">
    <property type="entry name" value="S-adenosyl-L-methionine-dependent methyltransferases"/>
    <property type="match status" value="1"/>
</dbReference>
<dbReference type="RefSeq" id="WP_184193810.1">
    <property type="nucleotide sequence ID" value="NZ_JACIIV010000001.1"/>
</dbReference>
<evidence type="ECO:0000313" key="6">
    <source>
        <dbReference type="Proteomes" id="UP000538147"/>
    </source>
</evidence>
<keyword evidence="6" id="KW-1185">Reference proteome</keyword>
<feature type="domain" description="Methyltransferase" evidence="4">
    <location>
        <begin position="47"/>
        <end position="141"/>
    </location>
</feature>
<keyword evidence="3" id="KW-0949">S-adenosyl-L-methionine</keyword>
<name>A0A841L0Q9_9SPHN</name>
<dbReference type="PANTHER" id="PTHR43464:SF19">
    <property type="entry name" value="UBIQUINONE BIOSYNTHESIS O-METHYLTRANSFERASE, MITOCHONDRIAL"/>
    <property type="match status" value="1"/>
</dbReference>
<dbReference type="EMBL" id="JACIIV010000001">
    <property type="protein sequence ID" value="MBB6225990.1"/>
    <property type="molecule type" value="Genomic_DNA"/>
</dbReference>
<dbReference type="GO" id="GO:0032259">
    <property type="term" value="P:methylation"/>
    <property type="evidence" value="ECO:0007669"/>
    <property type="project" value="UniProtKB-KW"/>
</dbReference>
<keyword evidence="1 5" id="KW-0489">Methyltransferase</keyword>
<dbReference type="GO" id="GO:0008168">
    <property type="term" value="F:methyltransferase activity"/>
    <property type="evidence" value="ECO:0007669"/>
    <property type="project" value="UniProtKB-KW"/>
</dbReference>
<dbReference type="CDD" id="cd02440">
    <property type="entry name" value="AdoMet_MTases"/>
    <property type="match status" value="1"/>
</dbReference>
<sequence length="278" mass="29144">MNEAMRDYWNADAGHTWAEMQARLDLSLSPVTAALLSLAAPMVGDRVLDIGCGSGETALALATVVGEGGDVLGVDISRPLLEVAEARAEALDSDAQFIEADAATLAGQGDRDLVISRFGVMFFDDPAAAFANIRTHARPEGRLRFACWRTPADNGWAGVPLKAVVPLLPPSAPADPLAPGPFAFADPDRLVGILETAGWQDIDLQRFDFDMLLGQGDDPLAAAIEFSMRVGPAARVVREGDAGVRAAAEAALRAAYAPYAADGRVALPGSVWLVSAHA</sequence>
<evidence type="ECO:0000259" key="4">
    <source>
        <dbReference type="Pfam" id="PF13649"/>
    </source>
</evidence>
<dbReference type="InterPro" id="IPR041698">
    <property type="entry name" value="Methyltransf_25"/>
</dbReference>
<evidence type="ECO:0000256" key="1">
    <source>
        <dbReference type="ARBA" id="ARBA00022603"/>
    </source>
</evidence>
<gene>
    <name evidence="5" type="ORF">FHS79_000141</name>
</gene>
<dbReference type="Pfam" id="PF13649">
    <property type="entry name" value="Methyltransf_25"/>
    <property type="match status" value="1"/>
</dbReference>